<evidence type="ECO:0000313" key="3">
    <source>
        <dbReference type="Proteomes" id="UP000053095"/>
    </source>
</evidence>
<name>A0A6V8HDY9_TALPI</name>
<evidence type="ECO:0000256" key="1">
    <source>
        <dbReference type="SAM" id="MobiDB-lite"/>
    </source>
</evidence>
<dbReference type="AlphaFoldDB" id="A0A6V8HDY9"/>
<feature type="non-terminal residue" evidence="2">
    <location>
        <position position="1"/>
    </location>
</feature>
<feature type="region of interest" description="Disordered" evidence="1">
    <location>
        <begin position="1"/>
        <end position="32"/>
    </location>
</feature>
<accession>A0A6V8HDY9</accession>
<proteinExistence type="predicted"/>
<evidence type="ECO:0000313" key="2">
    <source>
        <dbReference type="EMBL" id="GAM39700.1"/>
    </source>
</evidence>
<organism evidence="2 3">
    <name type="scientific">Talaromyces pinophilus</name>
    <name type="common">Penicillium pinophilum</name>
    <dbReference type="NCBI Taxonomy" id="128442"/>
    <lineage>
        <taxon>Eukaryota</taxon>
        <taxon>Fungi</taxon>
        <taxon>Dikarya</taxon>
        <taxon>Ascomycota</taxon>
        <taxon>Pezizomycotina</taxon>
        <taxon>Eurotiomycetes</taxon>
        <taxon>Eurotiomycetidae</taxon>
        <taxon>Eurotiales</taxon>
        <taxon>Trichocomaceae</taxon>
        <taxon>Talaromyces</taxon>
        <taxon>Talaromyces sect. Talaromyces</taxon>
    </lineage>
</organism>
<keyword evidence="3" id="KW-1185">Reference proteome</keyword>
<comment type="caution">
    <text evidence="2">The sequence shown here is derived from an EMBL/GenBank/DDBJ whole genome shotgun (WGS) entry which is preliminary data.</text>
</comment>
<dbReference type="Proteomes" id="UP000053095">
    <property type="component" value="Unassembled WGS sequence"/>
</dbReference>
<sequence>QRPGSSTGPLPQPPATRPQPAPPADDNPRRINPQAQRVVEISGTRGLITPTADNTIGIRQVWQALIPEEKGWTYTSMDAFNNGTVLAYYDSQDREGRKAFRQIHGANMVIPGTFDLGPPSTTTNNVHARPVLSHHNVHHLKIQKDKVVAVRGDDRGILIVKLDGATFRFRLVNNPHGMSGHYAVKNGQYIPITSATFYRMLFILPEEEDGLSPIYTPVQEFAECSYV</sequence>
<reference evidence="3" key="1">
    <citation type="journal article" date="2015" name="Genome Announc.">
        <title>Draft genome sequence of Talaromyces cellulolyticus strain Y-94, a source of lignocellulosic biomass-degrading enzymes.</title>
        <authorList>
            <person name="Fujii T."/>
            <person name="Koike H."/>
            <person name="Sawayama S."/>
            <person name="Yano S."/>
            <person name="Inoue H."/>
        </authorList>
    </citation>
    <scope>NUCLEOTIDE SEQUENCE [LARGE SCALE GENOMIC DNA]</scope>
    <source>
        <strain evidence="3">Y-94</strain>
    </source>
</reference>
<protein>
    <submittedName>
        <fullName evidence="2">Uncharacterized protein</fullName>
    </submittedName>
</protein>
<gene>
    <name evidence="2" type="ORF">TCE0_034f11457</name>
</gene>
<dbReference type="EMBL" id="DF933830">
    <property type="protein sequence ID" value="GAM39700.1"/>
    <property type="molecule type" value="Genomic_DNA"/>
</dbReference>
<feature type="compositionally biased region" description="Pro residues" evidence="1">
    <location>
        <begin position="10"/>
        <end position="25"/>
    </location>
</feature>